<dbReference type="PROSITE" id="PS00455">
    <property type="entry name" value="AMP_BINDING"/>
    <property type="match status" value="1"/>
</dbReference>
<dbReference type="Pfam" id="PF00501">
    <property type="entry name" value="AMP-binding"/>
    <property type="match status" value="1"/>
</dbReference>
<evidence type="ECO:0000256" key="1">
    <source>
        <dbReference type="ARBA" id="ARBA00022450"/>
    </source>
</evidence>
<dbReference type="Gene3D" id="3.40.50.12780">
    <property type="entry name" value="N-terminal domain of ligase-like"/>
    <property type="match status" value="1"/>
</dbReference>
<dbReference type="GeneID" id="63723985"/>
<dbReference type="InterPro" id="IPR000873">
    <property type="entry name" value="AMP-dep_synth/lig_dom"/>
</dbReference>
<keyword evidence="3" id="KW-0812">Transmembrane</keyword>
<keyword evidence="1" id="KW-0596">Phosphopantetheine</keyword>
<organism evidence="5 6">
    <name type="scientific">Aspergillus versicolor CBS 583.65</name>
    <dbReference type="NCBI Taxonomy" id="1036611"/>
    <lineage>
        <taxon>Eukaryota</taxon>
        <taxon>Fungi</taxon>
        <taxon>Dikarya</taxon>
        <taxon>Ascomycota</taxon>
        <taxon>Pezizomycotina</taxon>
        <taxon>Eurotiomycetes</taxon>
        <taxon>Eurotiomycetidae</taxon>
        <taxon>Eurotiales</taxon>
        <taxon>Aspergillaceae</taxon>
        <taxon>Aspergillus</taxon>
        <taxon>Aspergillus subgen. Nidulantes</taxon>
    </lineage>
</organism>
<gene>
    <name evidence="5" type="ORF">ASPVEDRAFT_155577</name>
</gene>
<keyword evidence="3" id="KW-1133">Transmembrane helix</keyword>
<feature type="domain" description="AMP-dependent synthetase/ligase" evidence="4">
    <location>
        <begin position="22"/>
        <end position="348"/>
    </location>
</feature>
<keyword evidence="6" id="KW-1185">Reference proteome</keyword>
<evidence type="ECO:0000313" key="6">
    <source>
        <dbReference type="Proteomes" id="UP000184073"/>
    </source>
</evidence>
<accession>A0A1L9Q258</accession>
<proteinExistence type="predicted"/>
<dbReference type="SUPFAM" id="SSF56801">
    <property type="entry name" value="Acetyl-CoA synthetase-like"/>
    <property type="match status" value="1"/>
</dbReference>
<sequence length="585" mass="65547">MGSNDFTPRLLPYALDQEALSNPERLFCVHSVSLKSLRSGWRRVTVGGLAHAVNNFAWWLEETVSSSATPERLVYIGPNDIRYAIAVLACMKLGHCLLILSPNTAPSVIDHLLTSGNCSKLLFARELMDQAQGISKSNKNLQTWEVSDLWEMFKGPTKPFPYSDEYTLAREQQPAVVLYSSGTTGAPKEIVMPHGYFSALDYFNRISLPLGRKPTTPGFNHPNDPLLVKTNMYHATGILAWVAALFHHTHFVIGPDAPLTAATLKAIVSETGAKSGLFLPDMLTRLSASTDGIESLGGLESISFVGMPLPSSVGDKVARVTRLQTCIGLTEEGYFHTIQPRDCKDWEYVEWNCHHPIQMRDHPSGHSELVIPRPPGRYTHALFFVLPDQQEFYTGDLYTQHPENKGLWKHVGRTDDVSKLQNRVFLHPTPIERALQEHELVSRAVMTPDPALRVMLIIDPNWTMVRELSPKEIIDRLWPLVERLNGGLPEEARMARTRIVIAPVDKPFRTTAKGTVQRRYVLDDFAEEIEADLHNPIPPLSKHKWPRPDASLLQGSPSSTIWVVSLVLFLVYAYGGEVLWRYSAG</sequence>
<evidence type="ECO:0000256" key="2">
    <source>
        <dbReference type="ARBA" id="ARBA00022553"/>
    </source>
</evidence>
<dbReference type="InterPro" id="IPR051414">
    <property type="entry name" value="Adenylate-forming_Reductase"/>
</dbReference>
<keyword evidence="3" id="KW-0472">Membrane</keyword>
<keyword evidence="2" id="KW-0597">Phosphoprotein</keyword>
<evidence type="ECO:0000256" key="3">
    <source>
        <dbReference type="SAM" id="Phobius"/>
    </source>
</evidence>
<dbReference type="PANTHER" id="PTHR43439">
    <property type="entry name" value="PHENYLACETATE-COENZYME A LIGASE"/>
    <property type="match status" value="1"/>
</dbReference>
<protein>
    <recommendedName>
        <fullName evidence="4">AMP-dependent synthetase/ligase domain-containing protein</fullName>
    </recommendedName>
</protein>
<dbReference type="STRING" id="1036611.A0A1L9Q258"/>
<name>A0A1L9Q258_ASPVE</name>
<dbReference type="OrthoDB" id="429813at2759"/>
<dbReference type="Pfam" id="PF23562">
    <property type="entry name" value="AMP-binding_C_3"/>
    <property type="match status" value="1"/>
</dbReference>
<dbReference type="Proteomes" id="UP000184073">
    <property type="component" value="Unassembled WGS sequence"/>
</dbReference>
<dbReference type="InterPro" id="IPR042099">
    <property type="entry name" value="ANL_N_sf"/>
</dbReference>
<evidence type="ECO:0000259" key="4">
    <source>
        <dbReference type="Pfam" id="PF00501"/>
    </source>
</evidence>
<dbReference type="PANTHER" id="PTHR43439:SF2">
    <property type="entry name" value="ENZYME, PUTATIVE (JCVI)-RELATED"/>
    <property type="match status" value="1"/>
</dbReference>
<reference evidence="6" key="1">
    <citation type="journal article" date="2017" name="Genome Biol.">
        <title>Comparative genomics reveals high biological diversity and specific adaptations in the industrially and medically important fungal genus Aspergillus.</title>
        <authorList>
            <person name="de Vries R.P."/>
            <person name="Riley R."/>
            <person name="Wiebenga A."/>
            <person name="Aguilar-Osorio G."/>
            <person name="Amillis S."/>
            <person name="Uchima C.A."/>
            <person name="Anderluh G."/>
            <person name="Asadollahi M."/>
            <person name="Askin M."/>
            <person name="Barry K."/>
            <person name="Battaglia E."/>
            <person name="Bayram O."/>
            <person name="Benocci T."/>
            <person name="Braus-Stromeyer S.A."/>
            <person name="Caldana C."/>
            <person name="Canovas D."/>
            <person name="Cerqueira G.C."/>
            <person name="Chen F."/>
            <person name="Chen W."/>
            <person name="Choi C."/>
            <person name="Clum A."/>
            <person name="Dos Santos R.A."/>
            <person name="Damasio A.R."/>
            <person name="Diallinas G."/>
            <person name="Emri T."/>
            <person name="Fekete E."/>
            <person name="Flipphi M."/>
            <person name="Freyberg S."/>
            <person name="Gallo A."/>
            <person name="Gournas C."/>
            <person name="Habgood R."/>
            <person name="Hainaut M."/>
            <person name="Harispe M.L."/>
            <person name="Henrissat B."/>
            <person name="Hilden K.S."/>
            <person name="Hope R."/>
            <person name="Hossain A."/>
            <person name="Karabika E."/>
            <person name="Karaffa L."/>
            <person name="Karanyi Z."/>
            <person name="Krasevec N."/>
            <person name="Kuo A."/>
            <person name="Kusch H."/>
            <person name="LaButti K."/>
            <person name="Lagendijk E.L."/>
            <person name="Lapidus A."/>
            <person name="Levasseur A."/>
            <person name="Lindquist E."/>
            <person name="Lipzen A."/>
            <person name="Logrieco A.F."/>
            <person name="MacCabe A."/>
            <person name="Maekelae M.R."/>
            <person name="Malavazi I."/>
            <person name="Melin P."/>
            <person name="Meyer V."/>
            <person name="Mielnichuk N."/>
            <person name="Miskei M."/>
            <person name="Molnar A.P."/>
            <person name="Mule G."/>
            <person name="Ngan C.Y."/>
            <person name="Orejas M."/>
            <person name="Orosz E."/>
            <person name="Ouedraogo J.P."/>
            <person name="Overkamp K.M."/>
            <person name="Park H.-S."/>
            <person name="Perrone G."/>
            <person name="Piumi F."/>
            <person name="Punt P.J."/>
            <person name="Ram A.F."/>
            <person name="Ramon A."/>
            <person name="Rauscher S."/>
            <person name="Record E."/>
            <person name="Riano-Pachon D.M."/>
            <person name="Robert V."/>
            <person name="Roehrig J."/>
            <person name="Ruller R."/>
            <person name="Salamov A."/>
            <person name="Salih N.S."/>
            <person name="Samson R.A."/>
            <person name="Sandor E."/>
            <person name="Sanguinetti M."/>
            <person name="Schuetze T."/>
            <person name="Sepcic K."/>
            <person name="Shelest E."/>
            <person name="Sherlock G."/>
            <person name="Sophianopoulou V."/>
            <person name="Squina F.M."/>
            <person name="Sun H."/>
            <person name="Susca A."/>
            <person name="Todd R.B."/>
            <person name="Tsang A."/>
            <person name="Unkles S.E."/>
            <person name="van de Wiele N."/>
            <person name="van Rossen-Uffink D."/>
            <person name="Oliveira J.V."/>
            <person name="Vesth T.C."/>
            <person name="Visser J."/>
            <person name="Yu J.-H."/>
            <person name="Zhou M."/>
            <person name="Andersen M.R."/>
            <person name="Archer D.B."/>
            <person name="Baker S.E."/>
            <person name="Benoit I."/>
            <person name="Brakhage A.A."/>
            <person name="Braus G.H."/>
            <person name="Fischer R."/>
            <person name="Frisvad J.C."/>
            <person name="Goldman G.H."/>
            <person name="Houbraken J."/>
            <person name="Oakley B."/>
            <person name="Pocsi I."/>
            <person name="Scazzocchio C."/>
            <person name="Seiboth B."/>
            <person name="vanKuyk P.A."/>
            <person name="Wortman J."/>
            <person name="Dyer P.S."/>
            <person name="Grigoriev I.V."/>
        </authorList>
    </citation>
    <scope>NUCLEOTIDE SEQUENCE [LARGE SCALE GENOMIC DNA]</scope>
    <source>
        <strain evidence="6">CBS 583.65</strain>
    </source>
</reference>
<dbReference type="AlphaFoldDB" id="A0A1L9Q258"/>
<evidence type="ECO:0000313" key="5">
    <source>
        <dbReference type="EMBL" id="OJJ07806.1"/>
    </source>
</evidence>
<dbReference type="InterPro" id="IPR020845">
    <property type="entry name" value="AMP-binding_CS"/>
</dbReference>
<dbReference type="EMBL" id="KV878138">
    <property type="protein sequence ID" value="OJJ07806.1"/>
    <property type="molecule type" value="Genomic_DNA"/>
</dbReference>
<dbReference type="VEuPathDB" id="FungiDB:ASPVEDRAFT_155577"/>
<dbReference type="RefSeq" id="XP_040673568.1">
    <property type="nucleotide sequence ID" value="XM_040808474.1"/>
</dbReference>
<feature type="transmembrane region" description="Helical" evidence="3">
    <location>
        <begin position="561"/>
        <end position="580"/>
    </location>
</feature>